<dbReference type="InterPro" id="IPR010330">
    <property type="entry name" value="CoiA_nuc"/>
</dbReference>
<proteinExistence type="predicted"/>
<evidence type="ECO:0000259" key="1">
    <source>
        <dbReference type="Pfam" id="PF06054"/>
    </source>
</evidence>
<name>A0A5P8M327_9LACO</name>
<dbReference type="Pfam" id="PF06054">
    <property type="entry name" value="CoiA_nuc"/>
    <property type="match status" value="1"/>
</dbReference>
<sequence length="321" mass="37329">MVVKVALNQRGQLQVGAEANRYPCPPYTCCDCGQAVVLRRRREKWYFSHVQGRRPHVPESEAHQAGKAALTQWLAASGLAPENERVILTGAQRIDVCVPSLILAGEYQCSPLALTALRQRHQGYQMANWRDWWILGENYVPQQRWQAQTAQFCQYSPALGFYLYLFRAPYRQLELWHHLTRAPHKSQWIAGGCDRFALTEDWAHFQRWHNAPHPSRPYSPLTVAAWREHLVWQGRRRDPRYQQLLQLLYTHGRQVNDVPAWCFPLTPLPPVFSGSFFIWAVQHWLGITPVVPRLNAPLLSIAAQKKWIDFPIHWLHQQQGL</sequence>
<accession>A0A5P8M327</accession>
<organism evidence="2 3">
    <name type="scientific">Schleiferilactobacillus harbinensis</name>
    <dbReference type="NCBI Taxonomy" id="304207"/>
    <lineage>
        <taxon>Bacteria</taxon>
        <taxon>Bacillati</taxon>
        <taxon>Bacillota</taxon>
        <taxon>Bacilli</taxon>
        <taxon>Lactobacillales</taxon>
        <taxon>Lactobacillaceae</taxon>
        <taxon>Schleiferilactobacillus</taxon>
    </lineage>
</organism>
<reference evidence="2 3" key="1">
    <citation type="submission" date="2019-10" db="EMBL/GenBank/DDBJ databases">
        <title>The completed genome of Lactobacillus harbinensis M1.</title>
        <authorList>
            <person name="Zheng Y."/>
        </authorList>
    </citation>
    <scope>NUCLEOTIDE SEQUENCE [LARGE SCALE GENOMIC DNA]</scope>
    <source>
        <strain evidence="2 3">M1</strain>
    </source>
</reference>
<evidence type="ECO:0000313" key="3">
    <source>
        <dbReference type="Proteomes" id="UP000326779"/>
    </source>
</evidence>
<evidence type="ECO:0000313" key="2">
    <source>
        <dbReference type="EMBL" id="QFR22853.1"/>
    </source>
</evidence>
<dbReference type="KEGG" id="lhb:D1010_05005"/>
<dbReference type="EMBL" id="CP045143">
    <property type="protein sequence ID" value="QFR22853.1"/>
    <property type="molecule type" value="Genomic_DNA"/>
</dbReference>
<dbReference type="Proteomes" id="UP000326779">
    <property type="component" value="Chromosome"/>
</dbReference>
<feature type="domain" description="Competence protein CoiA nuclease-like" evidence="1">
    <location>
        <begin position="59"/>
        <end position="182"/>
    </location>
</feature>
<protein>
    <recommendedName>
        <fullName evidence="1">Competence protein CoiA nuclease-like domain-containing protein</fullName>
    </recommendedName>
</protein>
<dbReference type="AlphaFoldDB" id="A0A5P8M327"/>
<gene>
    <name evidence="2" type="ORF">D1010_05005</name>
</gene>